<keyword evidence="1" id="KW-0812">Transmembrane</keyword>
<dbReference type="SUPFAM" id="SSF49452">
    <property type="entry name" value="Starch-binding domain-like"/>
    <property type="match status" value="1"/>
</dbReference>
<dbReference type="AlphaFoldDB" id="A0A4R8VK48"/>
<dbReference type="EMBL" id="SOFE01000022">
    <property type="protein sequence ID" value="TFB83360.1"/>
    <property type="molecule type" value="Genomic_DNA"/>
</dbReference>
<evidence type="ECO:0000313" key="2">
    <source>
        <dbReference type="EMBL" id="TFB83360.1"/>
    </source>
</evidence>
<dbReference type="InterPro" id="IPR013784">
    <property type="entry name" value="Carb-bd-like_fold"/>
</dbReference>
<evidence type="ECO:0000313" key="3">
    <source>
        <dbReference type="Proteomes" id="UP000297963"/>
    </source>
</evidence>
<comment type="caution">
    <text evidence="2">The sequence shown here is derived from an EMBL/GenBank/DDBJ whole genome shotgun (WGS) entry which is preliminary data.</text>
</comment>
<accession>A0A4R8VK48</accession>
<sequence length="470" mass="47370">MQHLDLILAKEALVHAPKQLSLGRRLARNDDGVSLIEVLVAMLIFAIIAVGVGYGLVTSLYLGNDARSRESAVNLAAQEIDLARSAGNVFAVLESTSTVVQNGTTFTLHRSTDWETTTGADGNCGSGGGQLRYRRVNVTVTWDSMRATTPVVRADSALAPGSRINDPALGTILVSVLTASGSGAAGVAISAAPGVVPKGAAMLSDAPAATDAEGCSYLLKVQPGTYDVTVSRPNFVDKNQATSGAQTVGVAAGGAASVAFAYDLAGTVTAHYGTNYSEGTTLLPSNLSTTFRSAYEPYAAVNPSSANVQTFRLHPFGYEVFAGRFIAATPVAPGCVSVDPAAWTTAAADGAIGTAAASIGILPGGSATVDVPLGVLSVTGLAGQFLRAETTTAPAGSGDPGCGVATTYNFGQLPADATTQLGLPFGSWTFFSGATSGSETTPVPAANLAVLTRGVAAGGVVTLDPRAVAP</sequence>
<name>A0A4R8VK48_9MICO</name>
<reference evidence="2 3" key="1">
    <citation type="submission" date="2019-03" db="EMBL/GenBank/DDBJ databases">
        <title>Genomics of glacier-inhabiting Cryobacterium strains.</title>
        <authorList>
            <person name="Liu Q."/>
            <person name="Xin Y.-H."/>
        </authorList>
    </citation>
    <scope>NUCLEOTIDE SEQUENCE [LARGE SCALE GENOMIC DNA]</scope>
    <source>
        <strain evidence="2 3">Hh34</strain>
    </source>
</reference>
<dbReference type="Proteomes" id="UP000297963">
    <property type="component" value="Unassembled WGS sequence"/>
</dbReference>
<dbReference type="Gene3D" id="2.60.40.1120">
    <property type="entry name" value="Carboxypeptidase-like, regulatory domain"/>
    <property type="match status" value="1"/>
</dbReference>
<organism evidence="2 3">
    <name type="scientific">Cryobacterium levicorallinum</name>
    <dbReference type="NCBI Taxonomy" id="995038"/>
    <lineage>
        <taxon>Bacteria</taxon>
        <taxon>Bacillati</taxon>
        <taxon>Actinomycetota</taxon>
        <taxon>Actinomycetes</taxon>
        <taxon>Micrococcales</taxon>
        <taxon>Microbacteriaceae</taxon>
        <taxon>Cryobacterium</taxon>
    </lineage>
</organism>
<evidence type="ECO:0000256" key="1">
    <source>
        <dbReference type="SAM" id="Phobius"/>
    </source>
</evidence>
<protein>
    <submittedName>
        <fullName evidence="2">Type II secretion system protein</fullName>
    </submittedName>
</protein>
<dbReference type="GO" id="GO:0030246">
    <property type="term" value="F:carbohydrate binding"/>
    <property type="evidence" value="ECO:0007669"/>
    <property type="project" value="InterPro"/>
</dbReference>
<dbReference type="NCBIfam" id="TIGR02532">
    <property type="entry name" value="IV_pilin_GFxxxE"/>
    <property type="match status" value="1"/>
</dbReference>
<proteinExistence type="predicted"/>
<keyword evidence="1" id="KW-0472">Membrane</keyword>
<keyword evidence="1" id="KW-1133">Transmembrane helix</keyword>
<dbReference type="InterPro" id="IPR012902">
    <property type="entry name" value="N_methyl_site"/>
</dbReference>
<feature type="transmembrane region" description="Helical" evidence="1">
    <location>
        <begin position="38"/>
        <end position="62"/>
    </location>
</feature>
<gene>
    <name evidence="2" type="ORF">E3O11_10990</name>
</gene>
<dbReference type="Pfam" id="PF07963">
    <property type="entry name" value="N_methyl"/>
    <property type="match status" value="1"/>
</dbReference>